<evidence type="ECO:0008006" key="3">
    <source>
        <dbReference type="Google" id="ProtNLM"/>
    </source>
</evidence>
<keyword evidence="2" id="KW-1185">Reference proteome</keyword>
<proteinExistence type="predicted"/>
<accession>A0A1V2ZWY5</accession>
<evidence type="ECO:0000313" key="1">
    <source>
        <dbReference type="EMBL" id="OOC09647.1"/>
    </source>
</evidence>
<dbReference type="Proteomes" id="UP000189177">
    <property type="component" value="Unassembled WGS sequence"/>
</dbReference>
<dbReference type="PROSITE" id="PS51257">
    <property type="entry name" value="PROKAR_LIPOPROTEIN"/>
    <property type="match status" value="1"/>
</dbReference>
<dbReference type="AlphaFoldDB" id="A0A1V2ZWY5"/>
<comment type="caution">
    <text evidence="1">The sequence shown here is derived from an EMBL/GenBank/DDBJ whole genome shotgun (WGS) entry which is preliminary data.</text>
</comment>
<dbReference type="OrthoDB" id="9815328at2"/>
<reference evidence="1 2" key="1">
    <citation type="submission" date="2017-02" db="EMBL/GenBank/DDBJ databases">
        <title>Genomic diversity within the haloalkaliphilic genus Thioalkalivibrio.</title>
        <authorList>
            <person name="Ahn A.-C."/>
            <person name="Meier-Kolthoff J."/>
            <person name="Overmars L."/>
            <person name="Richter M."/>
            <person name="Woyke T."/>
            <person name="Sorokin D.Y."/>
            <person name="Muyzer G."/>
        </authorList>
    </citation>
    <scope>NUCLEOTIDE SEQUENCE [LARGE SCALE GENOMIC DNA]</scope>
    <source>
        <strain evidence="1 2">HL17</strain>
    </source>
</reference>
<name>A0A1V2ZWY5_9GAMM</name>
<dbReference type="RefSeq" id="WP_018946925.1">
    <property type="nucleotide sequence ID" value="NZ_MUZR01000041.1"/>
</dbReference>
<organism evidence="1 2">
    <name type="scientific">Thioalkalivibrio halophilus</name>
    <dbReference type="NCBI Taxonomy" id="252474"/>
    <lineage>
        <taxon>Bacteria</taxon>
        <taxon>Pseudomonadati</taxon>
        <taxon>Pseudomonadota</taxon>
        <taxon>Gammaproteobacteria</taxon>
        <taxon>Chromatiales</taxon>
        <taxon>Ectothiorhodospiraceae</taxon>
        <taxon>Thioalkalivibrio</taxon>
    </lineage>
</organism>
<sequence length="131" mass="14729">MHYKTLLIVVVTSLFLVAGCRGTAPVYNVSDTTITNAQGERPGAEVMSQAIRDAGARLGWRMEEVEPGVMEGAIRVRDHTAVVEIPYSAGQYRIDYKDSTNLNHTNGEIHPNYNRWIENLDNQIRAELSRR</sequence>
<dbReference type="EMBL" id="MUZR01000041">
    <property type="protein sequence ID" value="OOC09647.1"/>
    <property type="molecule type" value="Genomic_DNA"/>
</dbReference>
<dbReference type="STRING" id="252474.B1A74_10025"/>
<gene>
    <name evidence="1" type="ORF">B1A74_10025</name>
</gene>
<evidence type="ECO:0000313" key="2">
    <source>
        <dbReference type="Proteomes" id="UP000189177"/>
    </source>
</evidence>
<protein>
    <recommendedName>
        <fullName evidence="3">Lipoprotein</fullName>
    </recommendedName>
</protein>